<sequence length="449" mass="47399">MHSALKDGEQTVGSTVVTTDRFESGFGGGLLDALPLERDVITGKLYCKKYYTQGKKIDWSLGDGGKGVVSESGCGSGFASAVWLENQYDQKNKVTSVATSVAIFFESTSSTLNKSVTARAWTPFFLGSGIAFFTALAGVGTKLASASCSSAMWLALFGVPAATGPVSACIAAGALAVLSSSVAAGLAAYGYSAGWTFEGDGASIGKRASYARIINPKFGTAHVFDADNTLALNLTYGGMLDSHNTTLVAVSWIETLEGGNYTNSPLLGLNMTQGRLVTLNDNGVIRTAVGAVETLPTILNGFADFKNNVTRVQKRQSEEVDWLSFNTYGENMQEGGMYTEALDEDANASKTSADYGVDGWAESYDFYASSMCLAASPPGDGQGVDSIIVGEVYMNAYGGEALASFLGVPRGIDISLFAAGSWTGHRYLMCIRKRAFIANDQRLLVILNY</sequence>
<dbReference type="InParanoid" id="A7ESS9"/>
<dbReference type="HOGENOM" id="CLU_609975_0_0_1"/>
<keyword evidence="1" id="KW-0472">Membrane</keyword>
<organism evidence="2 3">
    <name type="scientific">Sclerotinia sclerotiorum (strain ATCC 18683 / 1980 / Ss-1)</name>
    <name type="common">White mold</name>
    <name type="synonym">Whetzelinia sclerotiorum</name>
    <dbReference type="NCBI Taxonomy" id="665079"/>
    <lineage>
        <taxon>Eukaryota</taxon>
        <taxon>Fungi</taxon>
        <taxon>Dikarya</taxon>
        <taxon>Ascomycota</taxon>
        <taxon>Pezizomycotina</taxon>
        <taxon>Leotiomycetes</taxon>
        <taxon>Helotiales</taxon>
        <taxon>Sclerotiniaceae</taxon>
        <taxon>Sclerotinia</taxon>
    </lineage>
</organism>
<dbReference type="Proteomes" id="UP000001312">
    <property type="component" value="Unassembled WGS sequence"/>
</dbReference>
<name>A7ESS9_SCLS1</name>
<feature type="transmembrane region" description="Helical" evidence="1">
    <location>
        <begin position="151"/>
        <end position="178"/>
    </location>
</feature>
<evidence type="ECO:0000313" key="3">
    <source>
        <dbReference type="Proteomes" id="UP000001312"/>
    </source>
</evidence>
<keyword evidence="1" id="KW-0812">Transmembrane</keyword>
<proteinExistence type="predicted"/>
<dbReference type="EMBL" id="CH476631">
    <property type="protein sequence ID" value="EDN92521.1"/>
    <property type="molecule type" value="Genomic_DNA"/>
</dbReference>
<evidence type="ECO:0000256" key="1">
    <source>
        <dbReference type="SAM" id="Phobius"/>
    </source>
</evidence>
<dbReference type="eggNOG" id="ENOG502SEC8">
    <property type="taxonomic scope" value="Eukaryota"/>
</dbReference>
<keyword evidence="3" id="KW-1185">Reference proteome</keyword>
<dbReference type="AlphaFoldDB" id="A7ESS9"/>
<evidence type="ECO:0000313" key="2">
    <source>
        <dbReference type="EMBL" id="EDN92521.1"/>
    </source>
</evidence>
<keyword evidence="1" id="KW-1133">Transmembrane helix</keyword>
<protein>
    <submittedName>
        <fullName evidence="2">Uncharacterized protein</fullName>
    </submittedName>
</protein>
<feature type="transmembrane region" description="Helical" evidence="1">
    <location>
        <begin position="120"/>
        <end position="139"/>
    </location>
</feature>
<dbReference type="KEGG" id="ssl:SS1G_08384"/>
<gene>
    <name evidence="2" type="ORF">SS1G_08384</name>
</gene>
<dbReference type="GeneID" id="5486729"/>
<accession>A7ESS9</accession>
<reference evidence="3" key="1">
    <citation type="journal article" date="2011" name="PLoS Genet.">
        <title>Genomic analysis of the necrotrophic fungal pathogens Sclerotinia sclerotiorum and Botrytis cinerea.</title>
        <authorList>
            <person name="Amselem J."/>
            <person name="Cuomo C.A."/>
            <person name="van Kan J.A."/>
            <person name="Viaud M."/>
            <person name="Benito E.P."/>
            <person name="Couloux A."/>
            <person name="Coutinho P.M."/>
            <person name="de Vries R.P."/>
            <person name="Dyer P.S."/>
            <person name="Fillinger S."/>
            <person name="Fournier E."/>
            <person name="Gout L."/>
            <person name="Hahn M."/>
            <person name="Kohn L."/>
            <person name="Lapalu N."/>
            <person name="Plummer K.M."/>
            <person name="Pradier J.M."/>
            <person name="Quevillon E."/>
            <person name="Sharon A."/>
            <person name="Simon A."/>
            <person name="ten Have A."/>
            <person name="Tudzynski B."/>
            <person name="Tudzynski P."/>
            <person name="Wincker P."/>
            <person name="Andrew M."/>
            <person name="Anthouard V."/>
            <person name="Beever R.E."/>
            <person name="Beffa R."/>
            <person name="Benoit I."/>
            <person name="Bouzid O."/>
            <person name="Brault B."/>
            <person name="Chen Z."/>
            <person name="Choquer M."/>
            <person name="Collemare J."/>
            <person name="Cotton P."/>
            <person name="Danchin E.G."/>
            <person name="Da Silva C."/>
            <person name="Gautier A."/>
            <person name="Giraud C."/>
            <person name="Giraud T."/>
            <person name="Gonzalez C."/>
            <person name="Grossetete S."/>
            <person name="Guldener U."/>
            <person name="Henrissat B."/>
            <person name="Howlett B.J."/>
            <person name="Kodira C."/>
            <person name="Kretschmer M."/>
            <person name="Lappartient A."/>
            <person name="Leroch M."/>
            <person name="Levis C."/>
            <person name="Mauceli E."/>
            <person name="Neuveglise C."/>
            <person name="Oeser B."/>
            <person name="Pearson M."/>
            <person name="Poulain J."/>
            <person name="Poussereau N."/>
            <person name="Quesneville H."/>
            <person name="Rascle C."/>
            <person name="Schumacher J."/>
            <person name="Segurens B."/>
            <person name="Sexton A."/>
            <person name="Silva E."/>
            <person name="Sirven C."/>
            <person name="Soanes D.M."/>
            <person name="Talbot N.J."/>
            <person name="Templeton M."/>
            <person name="Yandava C."/>
            <person name="Yarden O."/>
            <person name="Zeng Q."/>
            <person name="Rollins J.A."/>
            <person name="Lebrun M.H."/>
            <person name="Dickman M."/>
        </authorList>
    </citation>
    <scope>NUCLEOTIDE SEQUENCE [LARGE SCALE GENOMIC DNA]</scope>
    <source>
        <strain evidence="3">ATCC 18683 / 1980 / Ss-1</strain>
    </source>
</reference>
<dbReference type="RefSeq" id="XP_001590644.1">
    <property type="nucleotide sequence ID" value="XM_001590594.1"/>
</dbReference>